<evidence type="ECO:0000313" key="2">
    <source>
        <dbReference type="Proteomes" id="UP001178508"/>
    </source>
</evidence>
<protein>
    <submittedName>
        <fullName evidence="1">Uncharacterized protein</fullName>
    </submittedName>
</protein>
<accession>A0AAV1H182</accession>
<keyword evidence="2" id="KW-1185">Reference proteome</keyword>
<sequence length="74" mass="7894">MSRSSCADVKVSKQKRETLPVQSFSASHATNTLLTYLLLLLEARIKMASPQRSGLAVLSPLAPVGELQNQSGAP</sequence>
<gene>
    <name evidence="1" type="ORF">XNOV1_A039763</name>
</gene>
<dbReference type="EMBL" id="OY660881">
    <property type="protein sequence ID" value="CAJ1078579.1"/>
    <property type="molecule type" value="Genomic_DNA"/>
</dbReference>
<organism evidence="1 2">
    <name type="scientific">Xyrichtys novacula</name>
    <name type="common">Pearly razorfish</name>
    <name type="synonym">Hemipteronotus novacula</name>
    <dbReference type="NCBI Taxonomy" id="13765"/>
    <lineage>
        <taxon>Eukaryota</taxon>
        <taxon>Metazoa</taxon>
        <taxon>Chordata</taxon>
        <taxon>Craniata</taxon>
        <taxon>Vertebrata</taxon>
        <taxon>Euteleostomi</taxon>
        <taxon>Actinopterygii</taxon>
        <taxon>Neopterygii</taxon>
        <taxon>Teleostei</taxon>
        <taxon>Neoteleostei</taxon>
        <taxon>Acanthomorphata</taxon>
        <taxon>Eupercaria</taxon>
        <taxon>Labriformes</taxon>
        <taxon>Labridae</taxon>
        <taxon>Xyrichtys</taxon>
    </lineage>
</organism>
<name>A0AAV1H182_XYRNO</name>
<dbReference type="Proteomes" id="UP001178508">
    <property type="component" value="Chromosome 18"/>
</dbReference>
<reference evidence="1" key="1">
    <citation type="submission" date="2023-08" db="EMBL/GenBank/DDBJ databases">
        <authorList>
            <person name="Alioto T."/>
            <person name="Alioto T."/>
            <person name="Gomez Garrido J."/>
        </authorList>
    </citation>
    <scope>NUCLEOTIDE SEQUENCE</scope>
</reference>
<dbReference type="AlphaFoldDB" id="A0AAV1H182"/>
<evidence type="ECO:0000313" key="1">
    <source>
        <dbReference type="EMBL" id="CAJ1078579.1"/>
    </source>
</evidence>
<proteinExistence type="predicted"/>